<dbReference type="SUPFAM" id="SSF81901">
    <property type="entry name" value="HCP-like"/>
    <property type="match status" value="1"/>
</dbReference>
<dbReference type="SMART" id="SM00028">
    <property type="entry name" value="TPR"/>
    <property type="match status" value="5"/>
</dbReference>
<dbReference type="GO" id="GO:0035269">
    <property type="term" value="P:protein O-linked glycosylation via mannose"/>
    <property type="evidence" value="ECO:0007669"/>
    <property type="project" value="TreeGrafter"/>
</dbReference>
<dbReference type="PROSITE" id="PS50005">
    <property type="entry name" value="TPR"/>
    <property type="match status" value="3"/>
</dbReference>
<feature type="repeat" description="TPR" evidence="1">
    <location>
        <begin position="75"/>
        <end position="108"/>
    </location>
</feature>
<comment type="caution">
    <text evidence="2">The sequence shown here is derived from an EMBL/GenBank/DDBJ whole genome shotgun (WGS) entry which is preliminary data.</text>
</comment>
<dbReference type="Proteomes" id="UP000054773">
    <property type="component" value="Unassembled WGS sequence"/>
</dbReference>
<dbReference type="EMBL" id="LNYA01000023">
    <property type="protein sequence ID" value="KTC98029.1"/>
    <property type="molecule type" value="Genomic_DNA"/>
</dbReference>
<name>A0A0W0TR01_LEGER</name>
<evidence type="ECO:0000313" key="3">
    <source>
        <dbReference type="Proteomes" id="UP000054773"/>
    </source>
</evidence>
<dbReference type="Pfam" id="PF13432">
    <property type="entry name" value="TPR_16"/>
    <property type="match status" value="2"/>
</dbReference>
<gene>
    <name evidence="2" type="primary">pilF</name>
    <name evidence="2" type="ORF">Lery_1083</name>
</gene>
<dbReference type="GO" id="GO:0000030">
    <property type="term" value="F:mannosyltransferase activity"/>
    <property type="evidence" value="ECO:0007669"/>
    <property type="project" value="TreeGrafter"/>
</dbReference>
<dbReference type="InterPro" id="IPR019734">
    <property type="entry name" value="TPR_rpt"/>
</dbReference>
<evidence type="ECO:0000313" key="2">
    <source>
        <dbReference type="EMBL" id="KTC98029.1"/>
    </source>
</evidence>
<dbReference type="NCBIfam" id="TIGR02521">
    <property type="entry name" value="type_IV_pilW"/>
    <property type="match status" value="1"/>
</dbReference>
<dbReference type="PANTHER" id="PTHR44395:SF1">
    <property type="entry name" value="PROTEIN O-MANNOSYL-TRANSFERASE TMTC3"/>
    <property type="match status" value="1"/>
</dbReference>
<dbReference type="AlphaFoldDB" id="A0A0W0TR01"/>
<feature type="repeat" description="TPR" evidence="1">
    <location>
        <begin position="179"/>
        <end position="212"/>
    </location>
</feature>
<keyword evidence="1" id="KW-0802">TPR repeat</keyword>
<dbReference type="PATRIC" id="fig|448.7.peg.1137"/>
<sequence>MITVLRQLRLPLNLLKEQAGPIAGFTPNHSPFMSVKAMFRFLLFCGLLTLLQSCQHSMEAKRQKAENVQKLSDAASFNVQLGMGYLKQGDRPRAKRKLLTALELAPDSPDVNVAMAYFLEKTGDMEEARIYYKKALSLAPNSGAQLNNFGTFLCRAGKYKEAESYFLKAVSDVHYVHSAGAYENAGLCATAVPDYAKAEIYFSKALEQDPERKQSLLEITTIALKQNQPDKALKYLQKYQELSLNDPVLLSLAADAATKLGKTEVAADYQARLNKLTRNTDYAGDKNEFDSANG</sequence>
<organism evidence="2 3">
    <name type="scientific">Legionella erythra</name>
    <dbReference type="NCBI Taxonomy" id="448"/>
    <lineage>
        <taxon>Bacteria</taxon>
        <taxon>Pseudomonadati</taxon>
        <taxon>Pseudomonadota</taxon>
        <taxon>Gammaproteobacteria</taxon>
        <taxon>Legionellales</taxon>
        <taxon>Legionellaceae</taxon>
        <taxon>Legionella</taxon>
    </lineage>
</organism>
<dbReference type="InterPro" id="IPR013360">
    <property type="entry name" value="Pilus_4_PilW"/>
</dbReference>
<dbReference type="PANTHER" id="PTHR44395">
    <property type="match status" value="1"/>
</dbReference>
<accession>A0A0W0TR01</accession>
<dbReference type="InterPro" id="IPR011990">
    <property type="entry name" value="TPR-like_helical_dom_sf"/>
</dbReference>
<evidence type="ECO:0000256" key="1">
    <source>
        <dbReference type="PROSITE-ProRule" id="PRU00339"/>
    </source>
</evidence>
<feature type="repeat" description="TPR" evidence="1">
    <location>
        <begin position="109"/>
        <end position="142"/>
    </location>
</feature>
<dbReference type="STRING" id="448.Lery_1083"/>
<keyword evidence="3" id="KW-1185">Reference proteome</keyword>
<proteinExistence type="predicted"/>
<dbReference type="Gene3D" id="1.25.40.10">
    <property type="entry name" value="Tetratricopeptide repeat domain"/>
    <property type="match status" value="1"/>
</dbReference>
<reference evidence="2 3" key="1">
    <citation type="submission" date="2015-11" db="EMBL/GenBank/DDBJ databases">
        <title>Genomic analysis of 38 Legionella species identifies large and diverse effector repertoires.</title>
        <authorList>
            <person name="Burstein D."/>
            <person name="Amaro F."/>
            <person name="Zusman T."/>
            <person name="Lifshitz Z."/>
            <person name="Cohen O."/>
            <person name="Gilbert J.A."/>
            <person name="Pupko T."/>
            <person name="Shuman H.A."/>
            <person name="Segal G."/>
        </authorList>
    </citation>
    <scope>NUCLEOTIDE SEQUENCE [LARGE SCALE GENOMIC DNA]</scope>
    <source>
        <strain evidence="2 3">SE-32A-C8</strain>
    </source>
</reference>
<protein>
    <submittedName>
        <fullName evidence="2">Fimbrial biogenesis and twitching motility protein PilF</fullName>
    </submittedName>
</protein>